<feature type="transmembrane region" description="Helical" evidence="7">
    <location>
        <begin position="379"/>
        <end position="403"/>
    </location>
</feature>
<dbReference type="AlphaFoldDB" id="A0A7J9BBL1"/>
<evidence type="ECO:0000313" key="9">
    <source>
        <dbReference type="Proteomes" id="UP000593579"/>
    </source>
</evidence>
<dbReference type="GO" id="GO:0005886">
    <property type="term" value="C:plasma membrane"/>
    <property type="evidence" value="ECO:0007669"/>
    <property type="project" value="UniProtKB-SubCell"/>
</dbReference>
<evidence type="ECO:0000313" key="8">
    <source>
        <dbReference type="EMBL" id="MBA0733693.1"/>
    </source>
</evidence>
<evidence type="ECO:0000256" key="4">
    <source>
        <dbReference type="ARBA" id="ARBA00022989"/>
    </source>
</evidence>
<dbReference type="EMBL" id="JABEZY010000002">
    <property type="protein sequence ID" value="MBA0733693.1"/>
    <property type="molecule type" value="Genomic_DNA"/>
</dbReference>
<keyword evidence="3 7" id="KW-0812">Transmembrane</keyword>
<dbReference type="Proteomes" id="UP000593579">
    <property type="component" value="Unassembled WGS sequence"/>
</dbReference>
<gene>
    <name evidence="8" type="ORF">Gogos_017678</name>
</gene>
<keyword evidence="6" id="KW-0325">Glycoprotein</keyword>
<comment type="function">
    <text evidence="7">Choline transporter.</text>
</comment>
<dbReference type="OrthoDB" id="420519at2759"/>
<feature type="transmembrane region" description="Helical" evidence="7">
    <location>
        <begin position="324"/>
        <end position="346"/>
    </location>
</feature>
<keyword evidence="4 7" id="KW-1133">Transmembrane helix</keyword>
<dbReference type="PANTHER" id="PTHR12385:SF14">
    <property type="entry name" value="CHOLINE TRANSPORTER-LIKE 2"/>
    <property type="match status" value="1"/>
</dbReference>
<name>A0A7J9BBL1_GOSGO</name>
<keyword evidence="9" id="KW-1185">Reference proteome</keyword>
<feature type="transmembrane region" description="Helical" evidence="7">
    <location>
        <begin position="34"/>
        <end position="55"/>
    </location>
</feature>
<evidence type="ECO:0000256" key="6">
    <source>
        <dbReference type="ARBA" id="ARBA00023180"/>
    </source>
</evidence>
<proteinExistence type="inferred from homology"/>
<dbReference type="GO" id="GO:0022857">
    <property type="term" value="F:transmembrane transporter activity"/>
    <property type="evidence" value="ECO:0007669"/>
    <property type="project" value="UniProtKB-UniRule"/>
</dbReference>
<dbReference type="Pfam" id="PF04515">
    <property type="entry name" value="Choline_transpo"/>
    <property type="match status" value="1"/>
</dbReference>
<evidence type="ECO:0000256" key="3">
    <source>
        <dbReference type="ARBA" id="ARBA00022692"/>
    </source>
</evidence>
<reference evidence="8 9" key="1">
    <citation type="journal article" date="2019" name="Genome Biol. Evol.">
        <title>Insights into the evolution of the New World diploid cottons (Gossypium, subgenus Houzingenia) based on genome sequencing.</title>
        <authorList>
            <person name="Grover C.E."/>
            <person name="Arick M.A. 2nd"/>
            <person name="Thrash A."/>
            <person name="Conover J.L."/>
            <person name="Sanders W.S."/>
            <person name="Peterson D.G."/>
            <person name="Frelichowski J.E."/>
            <person name="Scheffler J.A."/>
            <person name="Scheffler B.E."/>
            <person name="Wendel J.F."/>
        </authorList>
    </citation>
    <scope>NUCLEOTIDE SEQUENCE [LARGE SCALE GENOMIC DNA]</scope>
    <source>
        <strain evidence="8">5</strain>
        <tissue evidence="8">Leaf</tissue>
    </source>
</reference>
<evidence type="ECO:0000256" key="7">
    <source>
        <dbReference type="RuleBase" id="RU368066"/>
    </source>
</evidence>
<sequence length="731" mass="82413">MRGPLGAVLERYPLSDGTTEDVGIIRQNRKCRDVAFLVIFIAFWVAMIVNSSFGFNQGNPLRSLLPVTDSSCMFIAFVWSDDNCSSVIGIPSILIQFYLLCFLTWFHSTFCMLDGNIRLTYGLDYKGNVCGDKHAHPGLHQLELKYWLNPNQVYQSGVKDSQFELSNARSICLLDCPTPLEDSLSWVCDYPEGDIHLSMDDWIDRNYDYYEILTPEMKNASLQLQGPCYPVIFPSVNVYWSCQYIARASNASLRHWKQMGGVDIKEDIVVDKSIHSFINSRSSVLKRYMADIGKAWPVLIVCGGLLPLFLSVVWLLMIRYFVAAMPWITVAFFNILIITVTVFYYLKAGWIGNDAISPIIGDHDPYIHVFGRELNHLRAAAILMTFVMVLSILTSIAIVRRILMGTSVLKASMQMIQSLKMICFSISYSGQVVQNNCNTNCCAYDLLSEKVNCDHCCGYSIRYTPHIAVAIFFHLFGCYWATKFFIACSSTVIAGSVASYYWTRGETSSEVPVLPVFDSMKRLIRYSLGSVALGSLIVSFVESIRFILESFRRKLKVAETTPDSWFGKMVYHTSQGCLRCVEWTIKSVNRNAYIMIAITGKSFCRSSAIATELIMNNILRLVRVNVIGDVILFLGKLFVSLSSAVFGFLVLDTHKYSSGHNKLSSPLLPVLVCWTLGYVVATLFFAVVEMSIDTLILSFCQDSEEHEGTAQFAPLLLMETLNEQNDMQRLT</sequence>
<evidence type="ECO:0000256" key="2">
    <source>
        <dbReference type="ARBA" id="ARBA00007168"/>
    </source>
</evidence>
<feature type="transmembrane region" description="Helical" evidence="7">
    <location>
        <begin position="295"/>
        <end position="317"/>
    </location>
</feature>
<protein>
    <recommendedName>
        <fullName evidence="7">Choline transporter-like protein</fullName>
    </recommendedName>
</protein>
<keyword evidence="5 7" id="KW-0472">Membrane</keyword>
<feature type="transmembrane region" description="Helical" evidence="7">
    <location>
        <begin position="667"/>
        <end position="688"/>
    </location>
</feature>
<evidence type="ECO:0000256" key="1">
    <source>
        <dbReference type="ARBA" id="ARBA00004141"/>
    </source>
</evidence>
<evidence type="ECO:0000256" key="5">
    <source>
        <dbReference type="ARBA" id="ARBA00023136"/>
    </source>
</evidence>
<feature type="transmembrane region" description="Helical" evidence="7">
    <location>
        <begin position="523"/>
        <end position="548"/>
    </location>
</feature>
<comment type="subcellular location">
    <subcellularLocation>
        <location evidence="7">Cell membrane</location>
        <topology evidence="7">Multi-pass membrane protein</topology>
    </subcellularLocation>
    <subcellularLocation>
        <location evidence="1">Membrane</location>
        <topology evidence="1">Multi-pass membrane protein</topology>
    </subcellularLocation>
</comment>
<feature type="transmembrane region" description="Helical" evidence="7">
    <location>
        <begin position="630"/>
        <end position="651"/>
    </location>
</feature>
<dbReference type="InterPro" id="IPR007603">
    <property type="entry name" value="Choline_transptr-like"/>
</dbReference>
<accession>A0A7J9BBL1</accession>
<dbReference type="PANTHER" id="PTHR12385">
    <property type="entry name" value="CHOLINE TRANSPORTER-LIKE (SLC FAMILY 44)"/>
    <property type="match status" value="1"/>
</dbReference>
<organism evidence="8 9">
    <name type="scientific">Gossypium gossypioides</name>
    <name type="common">Mexican cotton</name>
    <name type="synonym">Selera gossypioides</name>
    <dbReference type="NCBI Taxonomy" id="34282"/>
    <lineage>
        <taxon>Eukaryota</taxon>
        <taxon>Viridiplantae</taxon>
        <taxon>Streptophyta</taxon>
        <taxon>Embryophyta</taxon>
        <taxon>Tracheophyta</taxon>
        <taxon>Spermatophyta</taxon>
        <taxon>Magnoliopsida</taxon>
        <taxon>eudicotyledons</taxon>
        <taxon>Gunneridae</taxon>
        <taxon>Pentapetalae</taxon>
        <taxon>rosids</taxon>
        <taxon>malvids</taxon>
        <taxon>Malvales</taxon>
        <taxon>Malvaceae</taxon>
        <taxon>Malvoideae</taxon>
        <taxon>Gossypium</taxon>
    </lineage>
</organism>
<feature type="transmembrane region" description="Helical" evidence="7">
    <location>
        <begin position="87"/>
        <end position="106"/>
    </location>
</feature>
<comment type="caution">
    <text evidence="8">The sequence shown here is derived from an EMBL/GenBank/DDBJ whole genome shotgun (WGS) entry which is preliminary data.</text>
</comment>
<comment type="similarity">
    <text evidence="2 7">Belongs to the CTL (choline transporter-like) family.</text>
</comment>